<evidence type="ECO:0000256" key="1">
    <source>
        <dbReference type="ARBA" id="ARBA00023235"/>
    </source>
</evidence>
<dbReference type="PANTHER" id="PTHR43489">
    <property type="entry name" value="ISOMERASE"/>
    <property type="match status" value="1"/>
</dbReference>
<dbReference type="InterPro" id="IPR036237">
    <property type="entry name" value="Xyl_isomerase-like_sf"/>
</dbReference>
<dbReference type="InterPro" id="IPR050417">
    <property type="entry name" value="Sugar_Epim/Isomerase"/>
</dbReference>
<evidence type="ECO:0000259" key="3">
    <source>
        <dbReference type="Pfam" id="PF01261"/>
    </source>
</evidence>
<dbReference type="InterPro" id="IPR013022">
    <property type="entry name" value="Xyl_isomerase-like_TIM-brl"/>
</dbReference>
<dbReference type="SUPFAM" id="SSF51658">
    <property type="entry name" value="Xylose isomerase-like"/>
    <property type="match status" value="1"/>
</dbReference>
<dbReference type="Pfam" id="PF01261">
    <property type="entry name" value="AP_endonuc_2"/>
    <property type="match status" value="1"/>
</dbReference>
<evidence type="ECO:0000313" key="5">
    <source>
        <dbReference type="Proteomes" id="UP000601789"/>
    </source>
</evidence>
<evidence type="ECO:0000256" key="2">
    <source>
        <dbReference type="PIRNR" id="PIRNR006241"/>
    </source>
</evidence>
<dbReference type="PIRSF" id="PIRSF006241">
    <property type="entry name" value="HyI"/>
    <property type="match status" value="1"/>
</dbReference>
<dbReference type="PANTHER" id="PTHR43489:SF6">
    <property type="entry name" value="HYDROXYPYRUVATE ISOMERASE-RELATED"/>
    <property type="match status" value="1"/>
</dbReference>
<organism evidence="4 5">
    <name type="scientific">Aquamicrobium zhengzhouense</name>
    <dbReference type="NCBI Taxonomy" id="2781738"/>
    <lineage>
        <taxon>Bacteria</taxon>
        <taxon>Pseudomonadati</taxon>
        <taxon>Pseudomonadota</taxon>
        <taxon>Alphaproteobacteria</taxon>
        <taxon>Hyphomicrobiales</taxon>
        <taxon>Phyllobacteriaceae</taxon>
        <taxon>Aquamicrobium</taxon>
    </lineage>
</organism>
<reference evidence="4 5" key="1">
    <citation type="submission" date="2020-10" db="EMBL/GenBank/DDBJ databases">
        <title>Aquamicrobium zhengzhouensis sp. nov., a exopolysaccharide producing bacterium isolated from farmland soil.</title>
        <authorList>
            <person name="Wang X."/>
        </authorList>
    </citation>
    <scope>NUCLEOTIDE SEQUENCE [LARGE SCALE GENOMIC DNA]</scope>
    <source>
        <strain evidence="5">cd-1</strain>
    </source>
</reference>
<dbReference type="InterPro" id="IPR026040">
    <property type="entry name" value="HyI-like"/>
</dbReference>
<accession>A0ABS0SEN7</accession>
<dbReference type="Proteomes" id="UP000601789">
    <property type="component" value="Unassembled WGS sequence"/>
</dbReference>
<dbReference type="EMBL" id="JADGMQ010000010">
    <property type="protein sequence ID" value="MBI1621691.1"/>
    <property type="molecule type" value="Genomic_DNA"/>
</dbReference>
<keyword evidence="5" id="KW-1185">Reference proteome</keyword>
<comment type="similarity">
    <text evidence="2">Belongs to the hyi family.</text>
</comment>
<name>A0ABS0SEN7_9HYPH</name>
<comment type="caution">
    <text evidence="4">The sequence shown here is derived from an EMBL/GenBank/DDBJ whole genome shotgun (WGS) entry which is preliminary data.</text>
</comment>
<gene>
    <name evidence="4" type="ORF">IOD40_13605</name>
</gene>
<dbReference type="Gene3D" id="3.20.20.150">
    <property type="entry name" value="Divalent-metal-dependent TIM barrel enzymes"/>
    <property type="match status" value="1"/>
</dbReference>
<keyword evidence="1 2" id="KW-0413">Isomerase</keyword>
<proteinExistence type="inferred from homology"/>
<protein>
    <submittedName>
        <fullName evidence="4">TIM barrel protein</fullName>
    </submittedName>
</protein>
<sequence length="255" mass="27248">MDFSANLGFLFTEHSLPGAVREAKAAGFKAVELHWPYEVDPAAVKAALDESGLPVLGLNTSRGDLAAGEFGLSALPGREADARAAIDDALAYAVKIGAGAIHVMAGKTADPQARDTFIENLRYAADNAAPHGITILIEPLNPFDAPDYFLLDNDLASAIIAEAGRENIKIMFDCYHVGRIGRDPMAEFVRHRQNVGHVQFAAVPDRGEPDSGEIDFGSLLPELQKAGWNGYFGAEYKPRNGTAAGLGWLSNFKPA</sequence>
<evidence type="ECO:0000313" key="4">
    <source>
        <dbReference type="EMBL" id="MBI1621691.1"/>
    </source>
</evidence>
<feature type="domain" description="Xylose isomerase-like TIM barrel" evidence="3">
    <location>
        <begin position="20"/>
        <end position="250"/>
    </location>
</feature>